<name>A0A1E7ZDP3_9ALTE</name>
<dbReference type="AlphaFoldDB" id="A0A1E7ZDP3"/>
<keyword evidence="5" id="KW-1185">Reference proteome</keyword>
<evidence type="ECO:0000313" key="5">
    <source>
        <dbReference type="Proteomes" id="UP000175691"/>
    </source>
</evidence>
<evidence type="ECO:0000313" key="4">
    <source>
        <dbReference type="EMBL" id="OFC71629.1"/>
    </source>
</evidence>
<dbReference type="SUPFAM" id="SSF56935">
    <property type="entry name" value="Porins"/>
    <property type="match status" value="1"/>
</dbReference>
<feature type="chain" id="PRO_5009209806" description="Outer membrane protein beta-barrel domain-containing protein" evidence="2">
    <location>
        <begin position="23"/>
        <end position="180"/>
    </location>
</feature>
<protein>
    <recommendedName>
        <fullName evidence="3">Outer membrane protein beta-barrel domain-containing protein</fullName>
    </recommendedName>
</protein>
<sequence>MRFTKSLLTVVALSGLSSAAMAASPNWRFVEGGYTNADVGAGDFDGVDVGGVYLLENNIYVTGEHKMLDDNGTDLDMTTVGLGYRMPLDSSTDAYFGANFERVDLENYDENGYSVHAGLRSMVTEQVELLGQIGYYDVDTGDVTVKVGANYYFTPRWAVGASFEKIDDLDITQLNARYTF</sequence>
<accession>A0A1E7ZDP3</accession>
<feature type="domain" description="Outer membrane protein beta-barrel" evidence="3">
    <location>
        <begin position="9"/>
        <end position="141"/>
    </location>
</feature>
<dbReference type="Pfam" id="PF13505">
    <property type="entry name" value="OMP_b-brl"/>
    <property type="match status" value="1"/>
</dbReference>
<organism evidence="4 5">
    <name type="scientific">Alteromonas confluentis</name>
    <dbReference type="NCBI Taxonomy" id="1656094"/>
    <lineage>
        <taxon>Bacteria</taxon>
        <taxon>Pseudomonadati</taxon>
        <taxon>Pseudomonadota</taxon>
        <taxon>Gammaproteobacteria</taxon>
        <taxon>Alteromonadales</taxon>
        <taxon>Alteromonadaceae</taxon>
        <taxon>Alteromonas/Salinimonas group</taxon>
        <taxon>Alteromonas</taxon>
    </lineage>
</organism>
<comment type="caution">
    <text evidence="4">The sequence shown here is derived from an EMBL/GenBank/DDBJ whole genome shotgun (WGS) entry which is preliminary data.</text>
</comment>
<dbReference type="STRING" id="1656094.BFC18_07830"/>
<gene>
    <name evidence="4" type="ORF">BFC18_07830</name>
</gene>
<evidence type="ECO:0000256" key="2">
    <source>
        <dbReference type="SAM" id="SignalP"/>
    </source>
</evidence>
<evidence type="ECO:0000259" key="3">
    <source>
        <dbReference type="Pfam" id="PF13505"/>
    </source>
</evidence>
<dbReference type="Gene3D" id="2.40.160.10">
    <property type="entry name" value="Porin"/>
    <property type="match status" value="1"/>
</dbReference>
<dbReference type="InterPro" id="IPR027385">
    <property type="entry name" value="Beta-barrel_OMP"/>
</dbReference>
<dbReference type="OrthoDB" id="6384087at2"/>
<keyword evidence="1 2" id="KW-0732">Signal</keyword>
<reference evidence="4 5" key="1">
    <citation type="submission" date="2016-08" db="EMBL/GenBank/DDBJ databases">
        <authorList>
            <person name="Seilhamer J.J."/>
        </authorList>
    </citation>
    <scope>NUCLEOTIDE SEQUENCE [LARGE SCALE GENOMIC DNA]</scope>
    <source>
        <strain evidence="4 5">KCTC 42603</strain>
    </source>
</reference>
<dbReference type="RefSeq" id="WP_070124538.1">
    <property type="nucleotide sequence ID" value="NZ_MDHN01000013.1"/>
</dbReference>
<feature type="signal peptide" evidence="2">
    <location>
        <begin position="1"/>
        <end position="22"/>
    </location>
</feature>
<proteinExistence type="predicted"/>
<dbReference type="InterPro" id="IPR023614">
    <property type="entry name" value="Porin_dom_sf"/>
</dbReference>
<dbReference type="Proteomes" id="UP000175691">
    <property type="component" value="Unassembled WGS sequence"/>
</dbReference>
<dbReference type="EMBL" id="MDHN01000013">
    <property type="protein sequence ID" value="OFC71629.1"/>
    <property type="molecule type" value="Genomic_DNA"/>
</dbReference>
<evidence type="ECO:0000256" key="1">
    <source>
        <dbReference type="ARBA" id="ARBA00022729"/>
    </source>
</evidence>